<evidence type="ECO:0000259" key="2">
    <source>
        <dbReference type="PROSITE" id="PS50887"/>
    </source>
</evidence>
<dbReference type="Pfam" id="PF00990">
    <property type="entry name" value="GGDEF"/>
    <property type="match status" value="1"/>
</dbReference>
<dbReference type="RefSeq" id="WP_317936327.1">
    <property type="nucleotide sequence ID" value="NZ_JAUBDH010000007.1"/>
</dbReference>
<dbReference type="InterPro" id="IPR050706">
    <property type="entry name" value="Cyclic-di-GMP_PDE-like"/>
</dbReference>
<reference evidence="3 4" key="1">
    <citation type="submission" date="2023-06" db="EMBL/GenBank/DDBJ databases">
        <title>Sporosarcina sp. nov., isolated from Korean traditional fermented seafood 'Jeotgal'.</title>
        <authorList>
            <person name="Yang A.-I."/>
            <person name="Shin N.-R."/>
        </authorList>
    </citation>
    <scope>NUCLEOTIDE SEQUENCE [LARGE SCALE GENOMIC DNA]</scope>
    <source>
        <strain evidence="3 4">KCTC3840</strain>
    </source>
</reference>
<dbReference type="SUPFAM" id="SSF141868">
    <property type="entry name" value="EAL domain-like"/>
    <property type="match status" value="1"/>
</dbReference>
<comment type="caution">
    <text evidence="3">The sequence shown here is derived from an EMBL/GenBank/DDBJ whole genome shotgun (WGS) entry which is preliminary data.</text>
</comment>
<evidence type="ECO:0000259" key="1">
    <source>
        <dbReference type="PROSITE" id="PS50883"/>
    </source>
</evidence>
<sequence length="630" mass="72103">MHRDQKELAEFISKMQELQQDIFKQAKQLELTKDSMHEVSYELCKSIAELMKTDRVSIWLFNHNQTVLTEHMTYATDSVSVPETKQLDAIHSEGYFDLIVGHRVNPVVDIATHPALQALHQTYFAQSHMVSLIDASIIMSRGIGGMLCCESVTRREWTKLDEVMISAIADMLSFIFDRLYRLEMEDRMLELAYTDLLTGIDNENAFIEKVNERLHTFGRGMHGAFLYIKIDQFTAVQSVLGPGATEMILKEIAQRFHKLFPVGSNLARIAFDHFIICTEHEGDNEANERRMAAIMEELRSPIVFDNQDVFLTFSYGVALYPDHIKNAYEGIQAAKTALDSSQKITVRKTRAVYNPDMYEQWKEAMQSEMNLGKGLDMNEFRLYYQPQVESITHVMTGAEALIRWQHPEKGLLSPASFIEIAETTGLISQIGEWALHEACKQLKSWEEQGLGHLTISVNISPRHFLYHRFEDFLQDCLKLHGVNPANLILEITENVALEDAKLVEAQIQRIRQLGFTLSIDDFGTGYSAFIYLQQFSIQEIKIDRQFIKNIETDVKSRAIVRAILTLAKSLHMHTVAEGVETEGQLKRLEELGCFEIQGYYFSRPIPIEELNKLLLASPEFPFLHLPAPIS</sequence>
<keyword evidence="4" id="KW-1185">Reference proteome</keyword>
<dbReference type="InterPro" id="IPR029016">
    <property type="entry name" value="GAF-like_dom_sf"/>
</dbReference>
<dbReference type="CDD" id="cd01949">
    <property type="entry name" value="GGDEF"/>
    <property type="match status" value="1"/>
</dbReference>
<organism evidence="3 4">
    <name type="scientific">Sporosarcina aquimarina</name>
    <dbReference type="NCBI Taxonomy" id="114975"/>
    <lineage>
        <taxon>Bacteria</taxon>
        <taxon>Bacillati</taxon>
        <taxon>Bacillota</taxon>
        <taxon>Bacilli</taxon>
        <taxon>Bacillales</taxon>
        <taxon>Caryophanaceae</taxon>
        <taxon>Sporosarcina</taxon>
    </lineage>
</organism>
<dbReference type="InterPro" id="IPR001633">
    <property type="entry name" value="EAL_dom"/>
</dbReference>
<evidence type="ECO:0000313" key="4">
    <source>
        <dbReference type="Proteomes" id="UP001280629"/>
    </source>
</evidence>
<dbReference type="SUPFAM" id="SSF55781">
    <property type="entry name" value="GAF domain-like"/>
    <property type="match status" value="1"/>
</dbReference>
<dbReference type="PROSITE" id="PS50887">
    <property type="entry name" value="GGDEF"/>
    <property type="match status" value="1"/>
</dbReference>
<gene>
    <name evidence="3" type="ORF">QT716_12040</name>
</gene>
<protein>
    <submittedName>
        <fullName evidence="3">GGDEF and EAL domain-containing protein</fullName>
    </submittedName>
</protein>
<dbReference type="InterPro" id="IPR029787">
    <property type="entry name" value="Nucleotide_cyclase"/>
</dbReference>
<feature type="domain" description="GGDEF" evidence="2">
    <location>
        <begin position="221"/>
        <end position="355"/>
    </location>
</feature>
<dbReference type="Pfam" id="PF01590">
    <property type="entry name" value="GAF"/>
    <property type="match status" value="1"/>
</dbReference>
<dbReference type="SMART" id="SM00052">
    <property type="entry name" value="EAL"/>
    <property type="match status" value="1"/>
</dbReference>
<dbReference type="EMBL" id="JAUBDH010000007">
    <property type="protein sequence ID" value="MDW0110769.1"/>
    <property type="molecule type" value="Genomic_DNA"/>
</dbReference>
<dbReference type="Gene3D" id="3.20.20.450">
    <property type="entry name" value="EAL domain"/>
    <property type="match status" value="1"/>
</dbReference>
<dbReference type="Proteomes" id="UP001280629">
    <property type="component" value="Unassembled WGS sequence"/>
</dbReference>
<dbReference type="Gene3D" id="3.30.70.270">
    <property type="match status" value="1"/>
</dbReference>
<feature type="domain" description="EAL" evidence="1">
    <location>
        <begin position="364"/>
        <end position="618"/>
    </location>
</feature>
<accession>A0ABU4G1C4</accession>
<evidence type="ECO:0000313" key="3">
    <source>
        <dbReference type="EMBL" id="MDW0110769.1"/>
    </source>
</evidence>
<dbReference type="PROSITE" id="PS50883">
    <property type="entry name" value="EAL"/>
    <property type="match status" value="1"/>
</dbReference>
<dbReference type="InterPro" id="IPR043128">
    <property type="entry name" value="Rev_trsase/Diguanyl_cyclase"/>
</dbReference>
<dbReference type="InterPro" id="IPR000160">
    <property type="entry name" value="GGDEF_dom"/>
</dbReference>
<dbReference type="InterPro" id="IPR035919">
    <property type="entry name" value="EAL_sf"/>
</dbReference>
<dbReference type="Pfam" id="PF00563">
    <property type="entry name" value="EAL"/>
    <property type="match status" value="1"/>
</dbReference>
<dbReference type="SUPFAM" id="SSF55073">
    <property type="entry name" value="Nucleotide cyclase"/>
    <property type="match status" value="1"/>
</dbReference>
<dbReference type="PANTHER" id="PTHR33121">
    <property type="entry name" value="CYCLIC DI-GMP PHOSPHODIESTERASE PDEF"/>
    <property type="match status" value="1"/>
</dbReference>
<name>A0ABU4G1C4_9BACL</name>
<proteinExistence type="predicted"/>
<dbReference type="CDD" id="cd01948">
    <property type="entry name" value="EAL"/>
    <property type="match status" value="1"/>
</dbReference>
<dbReference type="SMART" id="SM00267">
    <property type="entry name" value="GGDEF"/>
    <property type="match status" value="1"/>
</dbReference>
<dbReference type="PANTHER" id="PTHR33121:SF70">
    <property type="entry name" value="SIGNALING PROTEIN YKOW"/>
    <property type="match status" value="1"/>
</dbReference>
<dbReference type="InterPro" id="IPR003018">
    <property type="entry name" value="GAF"/>
</dbReference>
<dbReference type="Gene3D" id="3.30.450.40">
    <property type="match status" value="1"/>
</dbReference>